<dbReference type="RefSeq" id="WP_231438364.1">
    <property type="nucleotide sequence ID" value="NZ_JAJOMB010000001.1"/>
</dbReference>
<reference evidence="5" key="1">
    <citation type="submission" date="2021-11" db="EMBL/GenBank/DDBJ databases">
        <title>Streptomyces corallinus and Kineosporia corallina sp. nov., two new coral-derived marine actinobacteria.</title>
        <authorList>
            <person name="Buangrab K."/>
            <person name="Sutthacheep M."/>
            <person name="Yeemin T."/>
            <person name="Harunari E."/>
            <person name="Igarashi Y."/>
            <person name="Sripreechasak P."/>
            <person name="Kanchanasin P."/>
            <person name="Tanasupawat S."/>
            <person name="Phongsopitanun W."/>
        </authorList>
    </citation>
    <scope>NUCLEOTIDE SEQUENCE</scope>
    <source>
        <strain evidence="5">JCM 31032</strain>
    </source>
</reference>
<dbReference type="PANTHER" id="PTHR44688">
    <property type="entry name" value="DNA-BINDING TRANSCRIPTIONAL ACTIVATOR DEVR_DOSR"/>
    <property type="match status" value="1"/>
</dbReference>
<evidence type="ECO:0000256" key="3">
    <source>
        <dbReference type="ARBA" id="ARBA00023163"/>
    </source>
</evidence>
<evidence type="ECO:0000256" key="1">
    <source>
        <dbReference type="ARBA" id="ARBA00023015"/>
    </source>
</evidence>
<dbReference type="InterPro" id="IPR036388">
    <property type="entry name" value="WH-like_DNA-bd_sf"/>
</dbReference>
<dbReference type="GO" id="GO:0003677">
    <property type="term" value="F:DNA binding"/>
    <property type="evidence" value="ECO:0007669"/>
    <property type="project" value="UniProtKB-KW"/>
</dbReference>
<keyword evidence="1" id="KW-0805">Transcription regulation</keyword>
<dbReference type="EMBL" id="JAJOMB010000001">
    <property type="protein sequence ID" value="MCD5309438.1"/>
    <property type="molecule type" value="Genomic_DNA"/>
</dbReference>
<dbReference type="Gene3D" id="1.10.10.10">
    <property type="entry name" value="Winged helix-like DNA-binding domain superfamily/Winged helix DNA-binding domain"/>
    <property type="match status" value="1"/>
</dbReference>
<accession>A0A9X1NAG7</accession>
<dbReference type="Proteomes" id="UP001138997">
    <property type="component" value="Unassembled WGS sequence"/>
</dbReference>
<dbReference type="SMART" id="SM00421">
    <property type="entry name" value="HTH_LUXR"/>
    <property type="match status" value="1"/>
</dbReference>
<evidence type="ECO:0000313" key="5">
    <source>
        <dbReference type="EMBL" id="MCD5309438.1"/>
    </source>
</evidence>
<dbReference type="AlphaFoldDB" id="A0A9X1NAG7"/>
<keyword evidence="2" id="KW-0238">DNA-binding</keyword>
<dbReference type="PROSITE" id="PS50043">
    <property type="entry name" value="HTH_LUXR_2"/>
    <property type="match status" value="1"/>
</dbReference>
<protein>
    <submittedName>
        <fullName evidence="5">LuxR C-terminal-related transcriptional regulator</fullName>
    </submittedName>
</protein>
<keyword evidence="6" id="KW-1185">Reference proteome</keyword>
<evidence type="ECO:0000256" key="2">
    <source>
        <dbReference type="ARBA" id="ARBA00023125"/>
    </source>
</evidence>
<sequence length="841" mass="90229">MARVWRSDDIDGLDLGAAADWYFREALLRLPQSRPDRRIFVVGAPPGSGRSLLVRRWLQRQPDVAWTWVALGGPVSPGVDLLEDVVGPAIRRQSAEGLGGFVVLDGVEALKPEELAQVIGLGGVRLVLVGRGEVLPGAVAVRLAGELVEVRGDDLWWPVDVVQAQLAALNGARISTAWAERIHRVSGGWPSGVLALGRTQSSATDLDELARLAGSLVLDRIPSDLKTFVLETSTVPHLTQDLDLCADLVPGLNPATMLEEARRWGLTADQWPIRTPGEAAHYHPFVAAAAQRICAEQVGRPSDNLRRVAEKASGLGRDVLAVDCFMAAKAWLQALEELERSAKKGFSGWEMSHLQATITVLPESAWEDRSDHRALIALAAAVCGDHLFAAELMARPSSAAWWGAARTLIQAWSAPVAPDAWESELPEVFAIRDQGALEAVFHVLNARVGVFEGRSGSVSRHLSAAWRTGADRMPGYIVMAGLGTESLNAAWAGELFAAQRLAERARALAEQAGMAGHPMLAAAVLAEAEVLRARDEPAAALHLLDRDAVIVGAGEEFVTSVHGGAASGQARRILRARLLLDLNDVPQARAELAQVNDHLPTALAVRRALARARLAELEGDHAGAQAGLAGAPNVPNIAAARLYLALQRQDEEQAAAILALWPSDTGLEDRLRRLLAEAAVALAAGHRGPASDLSNDALVAAEPDGHLSIFLEVPAPLRVLVSTMLRRSPDASQWRRALTAGLDRAGAFPDEGAGVTRREVVVLEKLTTDLTHAQIAAELFVSDNTLKSHCRNLYRKLGVHSREEAVRIARVRGWLNASSAERKVVDVNIPRTPDVVDVAEL</sequence>
<dbReference type="PANTHER" id="PTHR44688:SF16">
    <property type="entry name" value="DNA-BINDING TRANSCRIPTIONAL ACTIVATOR DEVR_DOSR"/>
    <property type="match status" value="1"/>
</dbReference>
<proteinExistence type="predicted"/>
<dbReference type="InterPro" id="IPR000792">
    <property type="entry name" value="Tscrpt_reg_LuxR_C"/>
</dbReference>
<dbReference type="Gene3D" id="1.25.40.10">
    <property type="entry name" value="Tetratricopeptide repeat domain"/>
    <property type="match status" value="1"/>
</dbReference>
<dbReference type="InterPro" id="IPR011990">
    <property type="entry name" value="TPR-like_helical_dom_sf"/>
</dbReference>
<dbReference type="SUPFAM" id="SSF46894">
    <property type="entry name" value="C-terminal effector domain of the bipartite response regulators"/>
    <property type="match status" value="1"/>
</dbReference>
<name>A0A9X1NAG7_9ACTN</name>
<evidence type="ECO:0000313" key="6">
    <source>
        <dbReference type="Proteomes" id="UP001138997"/>
    </source>
</evidence>
<dbReference type="Pfam" id="PF00196">
    <property type="entry name" value="GerE"/>
    <property type="match status" value="1"/>
</dbReference>
<evidence type="ECO:0000259" key="4">
    <source>
        <dbReference type="PROSITE" id="PS50043"/>
    </source>
</evidence>
<gene>
    <name evidence="5" type="ORF">LR394_00895</name>
</gene>
<feature type="domain" description="HTH luxR-type" evidence="4">
    <location>
        <begin position="748"/>
        <end position="813"/>
    </location>
</feature>
<dbReference type="GO" id="GO:0006355">
    <property type="term" value="P:regulation of DNA-templated transcription"/>
    <property type="evidence" value="ECO:0007669"/>
    <property type="project" value="InterPro"/>
</dbReference>
<dbReference type="CDD" id="cd06170">
    <property type="entry name" value="LuxR_C_like"/>
    <property type="match status" value="1"/>
</dbReference>
<keyword evidence="3" id="KW-0804">Transcription</keyword>
<organism evidence="5 6">
    <name type="scientific">Kineosporia babensis</name>
    <dbReference type="NCBI Taxonomy" id="499548"/>
    <lineage>
        <taxon>Bacteria</taxon>
        <taxon>Bacillati</taxon>
        <taxon>Actinomycetota</taxon>
        <taxon>Actinomycetes</taxon>
        <taxon>Kineosporiales</taxon>
        <taxon>Kineosporiaceae</taxon>
        <taxon>Kineosporia</taxon>
    </lineage>
</organism>
<comment type="caution">
    <text evidence="5">The sequence shown here is derived from an EMBL/GenBank/DDBJ whole genome shotgun (WGS) entry which is preliminary data.</text>
</comment>
<dbReference type="InterPro" id="IPR016032">
    <property type="entry name" value="Sig_transdc_resp-reg_C-effctor"/>
</dbReference>